<dbReference type="SUPFAM" id="SSF117856">
    <property type="entry name" value="AF0104/ALDC/Ptd012-like"/>
    <property type="match status" value="1"/>
</dbReference>
<comment type="pathway">
    <text evidence="2">Polyol metabolism; (R,R)-butane-2,3-diol biosynthesis; (R,R)-butane-2,3-diol from pyruvate: step 2/3.</text>
</comment>
<organism evidence="10 11">
    <name type="scientific">Steroidobacter agaridevorans</name>
    <dbReference type="NCBI Taxonomy" id="2695856"/>
    <lineage>
        <taxon>Bacteria</taxon>
        <taxon>Pseudomonadati</taxon>
        <taxon>Pseudomonadota</taxon>
        <taxon>Gammaproteobacteria</taxon>
        <taxon>Steroidobacterales</taxon>
        <taxon>Steroidobacteraceae</taxon>
        <taxon>Steroidobacter</taxon>
    </lineage>
</organism>
<comment type="caution">
    <text evidence="10">The sequence shown here is derived from an EMBL/GenBank/DDBJ whole genome shotgun (WGS) entry which is preliminary data.</text>
</comment>
<dbReference type="PANTHER" id="PTHR35524:SF1">
    <property type="entry name" value="ALPHA-ACETOLACTATE DECARBOXYLASE"/>
    <property type="match status" value="1"/>
</dbReference>
<keyword evidence="6" id="KW-0210">Decarboxylase</keyword>
<comment type="similarity">
    <text evidence="3">Belongs to the alpha-acetolactate decarboxylase family.</text>
</comment>
<evidence type="ECO:0000256" key="9">
    <source>
        <dbReference type="SAM" id="MobiDB-lite"/>
    </source>
</evidence>
<reference evidence="11" key="1">
    <citation type="submission" date="2020-01" db="EMBL/GenBank/DDBJ databases">
        <title>'Steroidobacter agaridevorans' sp. nov., agar-degrading bacteria isolated from rhizosphere soils.</title>
        <authorList>
            <person name="Ikenaga M."/>
            <person name="Kataoka M."/>
            <person name="Murouchi A."/>
            <person name="Katsuragi S."/>
            <person name="Sakai M."/>
        </authorList>
    </citation>
    <scope>NUCLEOTIDE SEQUENCE [LARGE SCALE GENOMIC DNA]</scope>
    <source>
        <strain evidence="11">YU21-B</strain>
    </source>
</reference>
<evidence type="ECO:0000256" key="1">
    <source>
        <dbReference type="ARBA" id="ARBA00001784"/>
    </source>
</evidence>
<dbReference type="InterPro" id="IPR005128">
    <property type="entry name" value="Acetolactate_a_deCO2ase"/>
</dbReference>
<evidence type="ECO:0000256" key="6">
    <source>
        <dbReference type="ARBA" id="ARBA00022793"/>
    </source>
</evidence>
<dbReference type="UniPathway" id="UPA00626">
    <property type="reaction ID" value="UER00678"/>
</dbReference>
<dbReference type="PANTHER" id="PTHR35524">
    <property type="entry name" value="ALPHA-ACETOLACTATE DECARBOXYLASE"/>
    <property type="match status" value="1"/>
</dbReference>
<evidence type="ECO:0000256" key="5">
    <source>
        <dbReference type="ARBA" id="ARBA00020164"/>
    </source>
</evidence>
<evidence type="ECO:0000256" key="7">
    <source>
        <dbReference type="ARBA" id="ARBA00023061"/>
    </source>
</evidence>
<dbReference type="GO" id="GO:0047605">
    <property type="term" value="F:acetolactate decarboxylase activity"/>
    <property type="evidence" value="ECO:0007669"/>
    <property type="project" value="UniProtKB-EC"/>
</dbReference>
<keyword evidence="7" id="KW-0005">Acetoin biosynthesis</keyword>
<keyword evidence="11" id="KW-1185">Reference proteome</keyword>
<accession>A0A829YJU9</accession>
<dbReference type="CDD" id="cd17299">
    <property type="entry name" value="acetolactate_decarboxylase"/>
    <property type="match status" value="1"/>
</dbReference>
<evidence type="ECO:0000256" key="2">
    <source>
        <dbReference type="ARBA" id="ARBA00005170"/>
    </source>
</evidence>
<feature type="region of interest" description="Disordered" evidence="9">
    <location>
        <begin position="149"/>
        <end position="172"/>
    </location>
</feature>
<protein>
    <recommendedName>
        <fullName evidence="5">Alpha-acetolactate decarboxylase</fullName>
        <ecNumber evidence="4">4.1.1.5</ecNumber>
    </recommendedName>
</protein>
<gene>
    <name evidence="10" type="ORF">GCM10011487_55000</name>
</gene>
<evidence type="ECO:0000256" key="8">
    <source>
        <dbReference type="ARBA" id="ARBA00023239"/>
    </source>
</evidence>
<dbReference type="Gene3D" id="3.30.1330.80">
    <property type="entry name" value="Hypothetical protein, similar to alpha- acetolactate decarboxylase, domain 2"/>
    <property type="match status" value="1"/>
</dbReference>
<evidence type="ECO:0000256" key="3">
    <source>
        <dbReference type="ARBA" id="ARBA00007106"/>
    </source>
</evidence>
<dbReference type="EC" id="4.1.1.5" evidence="4"/>
<dbReference type="Proteomes" id="UP000445000">
    <property type="component" value="Unassembled WGS sequence"/>
</dbReference>
<sequence length="172" mass="19029">MLWVKRFQPDRQIAIDAVSSLDTLTALLDGQVGSVNRMHAVRLDGHFSRVTLRSVPRQAPPYRSVSEVVKDQNVFVLENVQGTLVGYRFPAFLSGVNAPGYHFHFVDLERRRGGHVLDLASASLLAQIDTTRAITLVVPDDALFDSTDFTASPGGSDYQPALRPNFQRPAPR</sequence>
<comment type="catalytic activity">
    <reaction evidence="1">
        <text>(2S)-2-acetolactate + H(+) = (R)-acetoin + CO2</text>
        <dbReference type="Rhea" id="RHEA:21580"/>
        <dbReference type="ChEBI" id="CHEBI:15378"/>
        <dbReference type="ChEBI" id="CHEBI:15686"/>
        <dbReference type="ChEBI" id="CHEBI:16526"/>
        <dbReference type="ChEBI" id="CHEBI:58476"/>
        <dbReference type="EC" id="4.1.1.5"/>
    </reaction>
</comment>
<dbReference type="GO" id="GO:0045151">
    <property type="term" value="P:acetoin biosynthetic process"/>
    <property type="evidence" value="ECO:0007669"/>
    <property type="project" value="UniProtKB-KW"/>
</dbReference>
<keyword evidence="8" id="KW-0456">Lyase</keyword>
<evidence type="ECO:0000313" key="11">
    <source>
        <dbReference type="Proteomes" id="UP000445000"/>
    </source>
</evidence>
<dbReference type="EMBL" id="BLJN01000006">
    <property type="protein sequence ID" value="GFE83500.1"/>
    <property type="molecule type" value="Genomic_DNA"/>
</dbReference>
<dbReference type="AlphaFoldDB" id="A0A829YJU9"/>
<evidence type="ECO:0000313" key="10">
    <source>
        <dbReference type="EMBL" id="GFE83500.1"/>
    </source>
</evidence>
<evidence type="ECO:0000256" key="4">
    <source>
        <dbReference type="ARBA" id="ARBA00013204"/>
    </source>
</evidence>
<dbReference type="Pfam" id="PF03306">
    <property type="entry name" value="AAL_decarboxy"/>
    <property type="match status" value="1"/>
</dbReference>
<name>A0A829YJU9_9GAMM</name>
<proteinExistence type="inferred from homology"/>